<dbReference type="SUPFAM" id="SSF51735">
    <property type="entry name" value="NAD(P)-binding Rossmann-fold domains"/>
    <property type="match status" value="3"/>
</dbReference>
<dbReference type="Pfam" id="PF00106">
    <property type="entry name" value="adh_short"/>
    <property type="match status" value="3"/>
</dbReference>
<evidence type="ECO:0000313" key="5">
    <source>
        <dbReference type="Proteomes" id="UP000026960"/>
    </source>
</evidence>
<name>A0A0D3FYA4_9ORYZ</name>
<evidence type="ECO:0000256" key="2">
    <source>
        <dbReference type="ARBA" id="ARBA00022857"/>
    </source>
</evidence>
<evidence type="ECO:0000256" key="1">
    <source>
        <dbReference type="ARBA" id="ARBA00006484"/>
    </source>
</evidence>
<keyword evidence="3" id="KW-0560">Oxidoreductase</keyword>
<dbReference type="PRINTS" id="PR00081">
    <property type="entry name" value="GDHRDH"/>
</dbReference>
<dbReference type="EnsemblPlants" id="OBART04G19690.1">
    <property type="protein sequence ID" value="OBART04G19690.1"/>
    <property type="gene ID" value="OBART04G19690"/>
</dbReference>
<keyword evidence="5" id="KW-1185">Reference proteome</keyword>
<keyword evidence="2" id="KW-0521">NADP</keyword>
<dbReference type="eggNOG" id="KOG1208">
    <property type="taxonomic scope" value="Eukaryota"/>
</dbReference>
<dbReference type="FunFam" id="3.40.50.720:FF:000396">
    <property type="entry name" value="(+)-neomenthol dehydrogenase"/>
    <property type="match status" value="2"/>
</dbReference>
<dbReference type="PANTHER" id="PTHR43490">
    <property type="entry name" value="(+)-NEOMENTHOL DEHYDROGENASE"/>
    <property type="match status" value="1"/>
</dbReference>
<organism evidence="4">
    <name type="scientific">Oryza barthii</name>
    <dbReference type="NCBI Taxonomy" id="65489"/>
    <lineage>
        <taxon>Eukaryota</taxon>
        <taxon>Viridiplantae</taxon>
        <taxon>Streptophyta</taxon>
        <taxon>Embryophyta</taxon>
        <taxon>Tracheophyta</taxon>
        <taxon>Spermatophyta</taxon>
        <taxon>Magnoliopsida</taxon>
        <taxon>Liliopsida</taxon>
        <taxon>Poales</taxon>
        <taxon>Poaceae</taxon>
        <taxon>BOP clade</taxon>
        <taxon>Oryzoideae</taxon>
        <taxon>Oryzeae</taxon>
        <taxon>Oryzinae</taxon>
        <taxon>Oryza</taxon>
    </lineage>
</organism>
<accession>A0A0D3FYA4</accession>
<dbReference type="InterPro" id="IPR002347">
    <property type="entry name" value="SDR_fam"/>
</dbReference>
<dbReference type="Gramene" id="OBART04G19690.1">
    <property type="protein sequence ID" value="OBART04G19690.1"/>
    <property type="gene ID" value="OBART04G19690"/>
</dbReference>
<evidence type="ECO:0000256" key="3">
    <source>
        <dbReference type="ARBA" id="ARBA00023002"/>
    </source>
</evidence>
<reference evidence="4" key="2">
    <citation type="submission" date="2015-03" db="UniProtKB">
        <authorList>
            <consortium name="EnsemblPlants"/>
        </authorList>
    </citation>
    <scope>IDENTIFICATION</scope>
</reference>
<dbReference type="Proteomes" id="UP000026960">
    <property type="component" value="Chromosome 4"/>
</dbReference>
<dbReference type="Gene3D" id="3.40.50.720">
    <property type="entry name" value="NAD(P)-binding Rossmann-like Domain"/>
    <property type="match status" value="4"/>
</dbReference>
<dbReference type="AlphaFoldDB" id="A0A0D3FYA4"/>
<reference evidence="4" key="1">
    <citation type="journal article" date="2009" name="Rice">
        <title>De Novo Next Generation Sequencing of Plant Genomes.</title>
        <authorList>
            <person name="Rounsley S."/>
            <person name="Marri P.R."/>
            <person name="Yu Y."/>
            <person name="He R."/>
            <person name="Sisneros N."/>
            <person name="Goicoechea J.L."/>
            <person name="Lee S.J."/>
            <person name="Angelova A."/>
            <person name="Kudrna D."/>
            <person name="Luo M."/>
            <person name="Affourtit J."/>
            <person name="Desany B."/>
            <person name="Knight J."/>
            <person name="Niazi F."/>
            <person name="Egholm M."/>
            <person name="Wing R.A."/>
        </authorList>
    </citation>
    <scope>NUCLEOTIDE SEQUENCE [LARGE SCALE GENOMIC DNA]</scope>
    <source>
        <strain evidence="4">cv. IRGC 105608</strain>
    </source>
</reference>
<proteinExistence type="inferred from homology"/>
<dbReference type="STRING" id="65489.A0A0D3FYA4"/>
<dbReference type="GO" id="GO:0016020">
    <property type="term" value="C:membrane"/>
    <property type="evidence" value="ECO:0007669"/>
    <property type="project" value="TreeGrafter"/>
</dbReference>
<dbReference type="PaxDb" id="65489-OBART04G19690.1"/>
<dbReference type="PANTHER" id="PTHR43490:SF78">
    <property type="entry name" value="OS04G0532100 PROTEIN"/>
    <property type="match status" value="1"/>
</dbReference>
<dbReference type="InterPro" id="IPR036291">
    <property type="entry name" value="NAD(P)-bd_dom_sf"/>
</dbReference>
<dbReference type="HOGENOM" id="CLU_328573_0_0_1"/>
<comment type="similarity">
    <text evidence="1">Belongs to the short-chain dehydrogenases/reductases (SDR) family.</text>
</comment>
<protein>
    <submittedName>
        <fullName evidence="4">Uncharacterized protein</fullName>
    </submittedName>
</protein>
<dbReference type="GO" id="GO:0016491">
    <property type="term" value="F:oxidoreductase activity"/>
    <property type="evidence" value="ECO:0007669"/>
    <property type="project" value="UniProtKB-KW"/>
</dbReference>
<sequence length="875" mass="94422">MEETIFSSTHTSLVADARIAVVTGGNKGIGLEVCRQLAGNGATVVLTARDEAKGAAAVEKLHGLGLSSVIFHQLDVTDASSIARLAEFLESRFGRLDVLASYLVFVNNAAVGGIVPVDDPSFGLLPTEEKFSGMDGHQRIEWMWKNCRQTYDAAKAGLKTNYYGTKNVTEALLPLLQSSSDGRIVNVASSFGLLRTADTNDCMQFFTNEELKRELNDADSLSEERLDELLGMFVRDFEAGAVAERGWPTEFSAYKVAKAAMSAYARILARKRPALRVNCVDPGYVKTDLTRNSGLLTPEEGASRVVAVALLPAGGPTGALFDGGKEASFVVAVVTGGNKGIGLEVCRQLAADGITVVLTARDETRGVEAAEKLSGMGLSSVVFHQLEVTDSSSVNNAAVGGMEYVQGVDTNKEQFVSMDKKQRLAWLNKQGRETYDAAKNGVQTNYYGTKIVIQALLPLLLQSSGEGRIVNVSSDFGLLRVVNNEDLRKELDDVDNLTEERLDEVLDSFLKDFEAGALEAHGWPTAFAAYKTAKVAMNAYTRILARRHPELRVNCAHPGYVKTDMTIDSGFLTPEEGGRNVVTVALLPDGGPTGAVAVVTGGNKGIGLEVCRQLAADGITVVLTARDETRGVEAAEKLSGMGLSSVVFHQLEVNNAAVGGMEYVQGVDTNKEQFVSMDKKQRLAWLNKQGRETYDAAKNGVQTNYYGTKIVIQALLPLLLQSSGEGRIVNVSSDFGLLRVVNNEDLRKELDDVDNLTEERLDEVLDSFLKDFEAGALEAHGWPTAFAAYKTAKVAMNAYTRILARRHPELRVNCAHPGYVKTDMTIDSGFLTPEEGGRNVVTVALLPDGGPTDMNKANFICDAELHVKALPVLCL</sequence>
<evidence type="ECO:0000313" key="4">
    <source>
        <dbReference type="EnsemblPlants" id="OBART04G19690.1"/>
    </source>
</evidence>